<dbReference type="RefSeq" id="WP_419193896.1">
    <property type="nucleotide sequence ID" value="NZ_SJPJ01000001.1"/>
</dbReference>
<comment type="caution">
    <text evidence="3">The sequence shown here is derived from an EMBL/GenBank/DDBJ whole genome shotgun (WGS) entry which is preliminary data.</text>
</comment>
<sequence>MSSDKVRFRCQCGQELSAAKSAAGAKVVCPKCSTTLLVPGAAATPAASATDVIKIRCPCGQVLAAKKSAAGSTVACPKCQQHLRVPGSAQPAPSQPAPSQPAPSQPAPSQPAPSQQESPDAFGDGGFPSFSEPPAAAFSAPQPAAQTPVNNPYTAAAANPYSPPSGGGMAGPVAAGNNDAERTRNQYLSHEASMKGIGLLYLLGSVLLLFMGVLTLIGGIATLAAGGKNPEAGVIIMVLSVFYLGFGALQLFVGRGLRRMQEWARITAGVLTIPGLLGIPIGTLVSAYFLYIFFSEKGKYVCSDHYRQVVAATPHIKYKTHPAVWAVLIVLVLVIVFGIIALVFTGS</sequence>
<accession>A0A5C5YWH2</accession>
<evidence type="ECO:0000256" key="2">
    <source>
        <dbReference type="SAM" id="Phobius"/>
    </source>
</evidence>
<organism evidence="3 4">
    <name type="scientific">Novipirellula herctigrandis</name>
    <dbReference type="NCBI Taxonomy" id="2527986"/>
    <lineage>
        <taxon>Bacteria</taxon>
        <taxon>Pseudomonadati</taxon>
        <taxon>Planctomycetota</taxon>
        <taxon>Planctomycetia</taxon>
        <taxon>Pirellulales</taxon>
        <taxon>Pirellulaceae</taxon>
        <taxon>Novipirellula</taxon>
    </lineage>
</organism>
<dbReference type="EMBL" id="SJPJ01000001">
    <property type="protein sequence ID" value="TWT79419.1"/>
    <property type="molecule type" value="Genomic_DNA"/>
</dbReference>
<proteinExistence type="predicted"/>
<reference evidence="3 4" key="1">
    <citation type="submission" date="2019-02" db="EMBL/GenBank/DDBJ databases">
        <title>Deep-cultivation of Planctomycetes and their phenomic and genomic characterization uncovers novel biology.</title>
        <authorList>
            <person name="Wiegand S."/>
            <person name="Jogler M."/>
            <person name="Boedeker C."/>
            <person name="Pinto D."/>
            <person name="Vollmers J."/>
            <person name="Rivas-Marin E."/>
            <person name="Kohn T."/>
            <person name="Peeters S.H."/>
            <person name="Heuer A."/>
            <person name="Rast P."/>
            <person name="Oberbeckmann S."/>
            <person name="Bunk B."/>
            <person name="Jeske O."/>
            <person name="Meyerdierks A."/>
            <person name="Storesund J.E."/>
            <person name="Kallscheuer N."/>
            <person name="Luecker S."/>
            <person name="Lage O.M."/>
            <person name="Pohl T."/>
            <person name="Merkel B.J."/>
            <person name="Hornburger P."/>
            <person name="Mueller R.-W."/>
            <person name="Bruemmer F."/>
            <person name="Labrenz M."/>
            <person name="Spormann A.M."/>
            <person name="Op Den Camp H."/>
            <person name="Overmann J."/>
            <person name="Amann R."/>
            <person name="Jetten M.S.M."/>
            <person name="Mascher T."/>
            <person name="Medema M.H."/>
            <person name="Devos D.P."/>
            <person name="Kaster A.-K."/>
            <person name="Ovreas L."/>
            <person name="Rohde M."/>
            <person name="Galperin M.Y."/>
            <person name="Jogler C."/>
        </authorList>
    </citation>
    <scope>NUCLEOTIDE SEQUENCE [LARGE SCALE GENOMIC DNA]</scope>
    <source>
        <strain evidence="3 4">CA13</strain>
    </source>
</reference>
<feature type="transmembrane region" description="Helical" evidence="2">
    <location>
        <begin position="323"/>
        <end position="344"/>
    </location>
</feature>
<feature type="compositionally biased region" description="Low complexity" evidence="1">
    <location>
        <begin position="127"/>
        <end position="160"/>
    </location>
</feature>
<evidence type="ECO:0000313" key="4">
    <source>
        <dbReference type="Proteomes" id="UP000315010"/>
    </source>
</evidence>
<protein>
    <recommendedName>
        <fullName evidence="5">Double zinc ribbon</fullName>
    </recommendedName>
</protein>
<feature type="transmembrane region" description="Helical" evidence="2">
    <location>
        <begin position="232"/>
        <end position="254"/>
    </location>
</feature>
<evidence type="ECO:0008006" key="5">
    <source>
        <dbReference type="Google" id="ProtNLM"/>
    </source>
</evidence>
<dbReference type="AlphaFoldDB" id="A0A5C5YWH2"/>
<feature type="transmembrane region" description="Helical" evidence="2">
    <location>
        <begin position="266"/>
        <end position="294"/>
    </location>
</feature>
<keyword evidence="2" id="KW-0812">Transmembrane</keyword>
<evidence type="ECO:0000313" key="3">
    <source>
        <dbReference type="EMBL" id="TWT79419.1"/>
    </source>
</evidence>
<keyword evidence="2" id="KW-0472">Membrane</keyword>
<feature type="transmembrane region" description="Helical" evidence="2">
    <location>
        <begin position="199"/>
        <end position="226"/>
    </location>
</feature>
<gene>
    <name evidence="3" type="ORF">CA13_08190</name>
</gene>
<keyword evidence="2" id="KW-1133">Transmembrane helix</keyword>
<keyword evidence="4" id="KW-1185">Reference proteome</keyword>
<evidence type="ECO:0000256" key="1">
    <source>
        <dbReference type="SAM" id="MobiDB-lite"/>
    </source>
</evidence>
<dbReference type="Proteomes" id="UP000315010">
    <property type="component" value="Unassembled WGS sequence"/>
</dbReference>
<feature type="compositionally biased region" description="Pro residues" evidence="1">
    <location>
        <begin position="93"/>
        <end position="111"/>
    </location>
</feature>
<name>A0A5C5YWH2_9BACT</name>
<feature type="region of interest" description="Disordered" evidence="1">
    <location>
        <begin position="84"/>
        <end position="160"/>
    </location>
</feature>